<evidence type="ECO:0008006" key="4">
    <source>
        <dbReference type="Google" id="ProtNLM"/>
    </source>
</evidence>
<sequence length="672" mass="74979">MNYNRNWSIEIPLHCDAKAQEVSVLIAIGMEFTKAQVQTVQTTSNPTYDGRMPVHNVGQSATTTQEGMGPSAVQTSLPPRASNIPQTTVSPQKPVRKLVAAIDFGTTYSGYAFSFRHQYEKDPLKISTNLWAHNNGLSMKAPTAVLIGEDLRVIAFGYDAMKQYSDLAEYNSHTSYYFFQRFKMDLYGNRDLSMESLLTDVNGKRMKAVDVFSKTIGYLKNHMIQRIKESDSQLHMDSDDIHWVLTVPAIWSDKAKYFMRKAAEKAGIEGRHLTLALEPEAASLLCKYTPTYQDSSSENKEQEFKAFEKGSKYMVVDIGGGTVDITVHCVTETGALGLQEIREASGGYWGGCTVDMEFSLLLTKLFGDNVMQSVRTRFPNDVLDMFQDFESKKRSFEPGQTTSISIKLPASLSETYSEMSGRTVAVGIAESEFHGEVRVKRDKILISPSKFRQLFDRSVSNIIQHVNQLFLDSRVTGITTILLVGGYSECHVIKDAFIAAFPHVRLIHPSDSSLTVLKGAVIFGHEPHAISSRVCKYTYGIGMLGPYDPSKHPADKMQEINGMQLCDDLFDTHLHIGKQVSVNEKKNGKQYRPPLNQDYAVLDVYASSAFDPTFVTDDTCTRLGSVVIELSKDIPSNDTITVTLMYRGTELEVEAMETTSRKTTKASFDFLG</sequence>
<dbReference type="PANTHER" id="PTHR14187:SF5">
    <property type="entry name" value="HEAT SHOCK 70 KDA PROTEIN 12A"/>
    <property type="match status" value="1"/>
</dbReference>
<accession>A0AA89C5J6</accession>
<feature type="region of interest" description="Disordered" evidence="1">
    <location>
        <begin position="61"/>
        <end position="88"/>
    </location>
</feature>
<dbReference type="Gene3D" id="3.30.420.40">
    <property type="match status" value="1"/>
</dbReference>
<evidence type="ECO:0000256" key="1">
    <source>
        <dbReference type="SAM" id="MobiDB-lite"/>
    </source>
</evidence>
<evidence type="ECO:0000313" key="3">
    <source>
        <dbReference type="Proteomes" id="UP001186944"/>
    </source>
</evidence>
<dbReference type="EMBL" id="VSWD01000006">
    <property type="protein sequence ID" value="KAK3100237.1"/>
    <property type="molecule type" value="Genomic_DNA"/>
</dbReference>
<comment type="caution">
    <text evidence="2">The sequence shown here is derived from an EMBL/GenBank/DDBJ whole genome shotgun (WGS) entry which is preliminary data.</text>
</comment>
<evidence type="ECO:0000313" key="2">
    <source>
        <dbReference type="EMBL" id="KAK3100237.1"/>
    </source>
</evidence>
<dbReference type="AlphaFoldDB" id="A0AA89C5J6"/>
<dbReference type="Proteomes" id="UP001186944">
    <property type="component" value="Unassembled WGS sequence"/>
</dbReference>
<dbReference type="SUPFAM" id="SSF53067">
    <property type="entry name" value="Actin-like ATPase domain"/>
    <property type="match status" value="2"/>
</dbReference>
<gene>
    <name evidence="2" type="ORF">FSP39_016813</name>
</gene>
<name>A0AA89C5J6_PINIB</name>
<organism evidence="2 3">
    <name type="scientific">Pinctada imbricata</name>
    <name type="common">Atlantic pearl-oyster</name>
    <name type="synonym">Pinctada martensii</name>
    <dbReference type="NCBI Taxonomy" id="66713"/>
    <lineage>
        <taxon>Eukaryota</taxon>
        <taxon>Metazoa</taxon>
        <taxon>Spiralia</taxon>
        <taxon>Lophotrochozoa</taxon>
        <taxon>Mollusca</taxon>
        <taxon>Bivalvia</taxon>
        <taxon>Autobranchia</taxon>
        <taxon>Pteriomorphia</taxon>
        <taxon>Pterioida</taxon>
        <taxon>Pterioidea</taxon>
        <taxon>Pteriidae</taxon>
        <taxon>Pinctada</taxon>
    </lineage>
</organism>
<dbReference type="InterPro" id="IPR043129">
    <property type="entry name" value="ATPase_NBD"/>
</dbReference>
<protein>
    <recommendedName>
        <fullName evidence="4">Heat shock 70 kDa protein 12A</fullName>
    </recommendedName>
</protein>
<proteinExistence type="predicted"/>
<dbReference type="CDD" id="cd10229">
    <property type="entry name" value="ASKHA_NBD_HSP70_HSPA12"/>
    <property type="match status" value="1"/>
</dbReference>
<keyword evidence="3" id="KW-1185">Reference proteome</keyword>
<dbReference type="PANTHER" id="PTHR14187">
    <property type="entry name" value="ALPHA KINASE/ELONGATION FACTOR 2 KINASE"/>
    <property type="match status" value="1"/>
</dbReference>
<reference evidence="2" key="1">
    <citation type="submission" date="2019-08" db="EMBL/GenBank/DDBJ databases">
        <title>The improved chromosome-level genome for the pearl oyster Pinctada fucata martensii using PacBio sequencing and Hi-C.</title>
        <authorList>
            <person name="Zheng Z."/>
        </authorList>
    </citation>
    <scope>NUCLEOTIDE SEQUENCE</scope>
    <source>
        <strain evidence="2">ZZ-2019</strain>
        <tissue evidence="2">Adductor muscle</tissue>
    </source>
</reference>